<dbReference type="InterPro" id="IPR036388">
    <property type="entry name" value="WH-like_DNA-bd_sf"/>
</dbReference>
<keyword evidence="3" id="KW-1185">Reference proteome</keyword>
<organism evidence="2 3">
    <name type="scientific">Intrasporangium calvum (strain ATCC 23552 / DSM 43043 / JCM 3097 / NBRC 12989 / NCIMB 10167 / NRRL B-3866 / 7 KIP)</name>
    <dbReference type="NCBI Taxonomy" id="710696"/>
    <lineage>
        <taxon>Bacteria</taxon>
        <taxon>Bacillati</taxon>
        <taxon>Actinomycetota</taxon>
        <taxon>Actinomycetes</taxon>
        <taxon>Micrococcales</taxon>
        <taxon>Intrasporangiaceae</taxon>
        <taxon>Intrasporangium</taxon>
    </lineage>
</organism>
<reference evidence="2 3" key="1">
    <citation type="journal article" date="2010" name="Stand. Genomic Sci.">
        <title>Complete genome sequence of Intrasporangium calvum type strain (7 KIP).</title>
        <authorList>
            <person name="Del Rio T.G."/>
            <person name="Chertkov O."/>
            <person name="Yasawong M."/>
            <person name="Lucas S."/>
            <person name="Deshpande S."/>
            <person name="Cheng J.F."/>
            <person name="Detter C."/>
            <person name="Tapia R."/>
            <person name="Han C."/>
            <person name="Goodwin L."/>
            <person name="Pitluck S."/>
            <person name="Liolios K."/>
            <person name="Ivanova N."/>
            <person name="Mavromatis K."/>
            <person name="Pati A."/>
            <person name="Chen A."/>
            <person name="Palaniappan K."/>
            <person name="Land M."/>
            <person name="Hauser L."/>
            <person name="Chang Y.J."/>
            <person name="Jeffries C.D."/>
            <person name="Rohde M."/>
            <person name="Pukall R."/>
            <person name="Sikorski J."/>
            <person name="Goker M."/>
            <person name="Woyke T."/>
            <person name="Bristow J."/>
            <person name="Eisen J.A."/>
            <person name="Markowitz V."/>
            <person name="Hugenholtz P."/>
            <person name="Kyrpides N.C."/>
            <person name="Klenk H.P."/>
            <person name="Lapidus A."/>
        </authorList>
    </citation>
    <scope>NUCLEOTIDE SEQUENCE [LARGE SCALE GENOMIC DNA]</scope>
    <source>
        <strain evidence="3">ATCC 23552 / DSM 43043 / JCM 3097 / NBRC 12989 / 7 KIP</strain>
    </source>
</reference>
<dbReference type="eggNOG" id="COG1846">
    <property type="taxonomic scope" value="Bacteria"/>
</dbReference>
<sequence length="147" mass="15637">MSSRVPEWRSTGTLAALQELLDVAGSAPEAVARRAGISTSEVHSMRLLSQSPMGPVELARHLGVTSAASSGVVDRLVAHGHAERRPHPADGRRTVVVVTEQGRAAVIGWLLPMFQALAALDQSLSEVERAVVERYLTGAVEALRSLL</sequence>
<accession>E6SDY2</accession>
<evidence type="ECO:0000259" key="1">
    <source>
        <dbReference type="PROSITE" id="PS50995"/>
    </source>
</evidence>
<dbReference type="KEGG" id="ica:Intca_1074"/>
<dbReference type="Proteomes" id="UP000008914">
    <property type="component" value="Chromosome"/>
</dbReference>
<evidence type="ECO:0000313" key="2">
    <source>
        <dbReference type="EMBL" id="ADU47595.1"/>
    </source>
</evidence>
<dbReference type="GO" id="GO:0003700">
    <property type="term" value="F:DNA-binding transcription factor activity"/>
    <property type="evidence" value="ECO:0007669"/>
    <property type="project" value="InterPro"/>
</dbReference>
<dbReference type="AlphaFoldDB" id="E6SDY2"/>
<dbReference type="InterPro" id="IPR036390">
    <property type="entry name" value="WH_DNA-bd_sf"/>
</dbReference>
<dbReference type="Gene3D" id="1.10.10.10">
    <property type="entry name" value="Winged helix-like DNA-binding domain superfamily/Winged helix DNA-binding domain"/>
    <property type="match status" value="1"/>
</dbReference>
<dbReference type="EMBL" id="CP002343">
    <property type="protein sequence ID" value="ADU47595.1"/>
    <property type="molecule type" value="Genomic_DNA"/>
</dbReference>
<dbReference type="Pfam" id="PF12802">
    <property type="entry name" value="MarR_2"/>
    <property type="match status" value="1"/>
</dbReference>
<name>E6SDY2_INTC7</name>
<protein>
    <submittedName>
        <fullName evidence="2">Regulatory protein MarR</fullName>
    </submittedName>
</protein>
<dbReference type="InterPro" id="IPR039422">
    <property type="entry name" value="MarR/SlyA-like"/>
</dbReference>
<dbReference type="SUPFAM" id="SSF46785">
    <property type="entry name" value="Winged helix' DNA-binding domain"/>
    <property type="match status" value="1"/>
</dbReference>
<gene>
    <name evidence="2" type="ordered locus">Intca_1074</name>
</gene>
<proteinExistence type="predicted"/>
<dbReference type="HOGENOM" id="CLU_083287_1_2_11"/>
<dbReference type="OrthoDB" id="162531at2"/>
<dbReference type="PANTHER" id="PTHR33164:SF43">
    <property type="entry name" value="HTH-TYPE TRANSCRIPTIONAL REPRESSOR YETL"/>
    <property type="match status" value="1"/>
</dbReference>
<dbReference type="SMART" id="SM00347">
    <property type="entry name" value="HTH_MARR"/>
    <property type="match status" value="1"/>
</dbReference>
<dbReference type="GO" id="GO:0006950">
    <property type="term" value="P:response to stress"/>
    <property type="evidence" value="ECO:0007669"/>
    <property type="project" value="TreeGrafter"/>
</dbReference>
<dbReference type="InterPro" id="IPR000835">
    <property type="entry name" value="HTH_MarR-typ"/>
</dbReference>
<dbReference type="PANTHER" id="PTHR33164">
    <property type="entry name" value="TRANSCRIPTIONAL REGULATOR, MARR FAMILY"/>
    <property type="match status" value="1"/>
</dbReference>
<evidence type="ECO:0000313" key="3">
    <source>
        <dbReference type="Proteomes" id="UP000008914"/>
    </source>
</evidence>
<feature type="domain" description="HTH marR-type" evidence="1">
    <location>
        <begin position="1"/>
        <end position="147"/>
    </location>
</feature>
<dbReference type="STRING" id="710696.Intca_1074"/>
<dbReference type="PROSITE" id="PS50995">
    <property type="entry name" value="HTH_MARR_2"/>
    <property type="match status" value="1"/>
</dbReference>